<comment type="caution">
    <text evidence="3">The sequence shown here is derived from an EMBL/GenBank/DDBJ whole genome shotgun (WGS) entry which is preliminary data.</text>
</comment>
<dbReference type="CDD" id="cd16387">
    <property type="entry name" value="ParB_N_Srx"/>
    <property type="match status" value="1"/>
</dbReference>
<dbReference type="Proteomes" id="UP000019140">
    <property type="component" value="Unassembled WGS sequence"/>
</dbReference>
<name>W4M4B5_9BACT</name>
<dbReference type="AlphaFoldDB" id="W4M4B5"/>
<feature type="compositionally biased region" description="Low complexity" evidence="1">
    <location>
        <begin position="147"/>
        <end position="162"/>
    </location>
</feature>
<protein>
    <recommendedName>
        <fullName evidence="2">ParB-like N-terminal domain-containing protein</fullName>
    </recommendedName>
</protein>
<evidence type="ECO:0000313" key="3">
    <source>
        <dbReference type="EMBL" id="ETX05035.1"/>
    </source>
</evidence>
<dbReference type="HOGENOM" id="CLU_841136_0_0_7"/>
<reference evidence="3 4" key="1">
    <citation type="journal article" date="2014" name="Nature">
        <title>An environmental bacterial taxon with a large and distinct metabolic repertoire.</title>
        <authorList>
            <person name="Wilson M.C."/>
            <person name="Mori T."/>
            <person name="Ruckert C."/>
            <person name="Uria A.R."/>
            <person name="Helf M.J."/>
            <person name="Takada K."/>
            <person name="Gernert C."/>
            <person name="Steffens U.A."/>
            <person name="Heycke N."/>
            <person name="Schmitt S."/>
            <person name="Rinke C."/>
            <person name="Helfrich E.J."/>
            <person name="Brachmann A.O."/>
            <person name="Gurgui C."/>
            <person name="Wakimoto T."/>
            <person name="Kracht M."/>
            <person name="Crusemann M."/>
            <person name="Hentschel U."/>
            <person name="Abe I."/>
            <person name="Matsunaga S."/>
            <person name="Kalinowski J."/>
            <person name="Takeyama H."/>
            <person name="Piel J."/>
        </authorList>
    </citation>
    <scope>NUCLEOTIDE SEQUENCE [LARGE SCALE GENOMIC DNA]</scope>
    <source>
        <strain evidence="4">TSY2</strain>
    </source>
</reference>
<keyword evidence="4" id="KW-1185">Reference proteome</keyword>
<dbReference type="SMART" id="SM00470">
    <property type="entry name" value="ParB"/>
    <property type="match status" value="1"/>
</dbReference>
<gene>
    <name evidence="3" type="ORF">ETSY2_25345</name>
</gene>
<accession>W4M4B5</accession>
<dbReference type="SUPFAM" id="SSF110849">
    <property type="entry name" value="ParB/Sulfiredoxin"/>
    <property type="match status" value="1"/>
</dbReference>
<evidence type="ECO:0000259" key="2">
    <source>
        <dbReference type="SMART" id="SM00470"/>
    </source>
</evidence>
<feature type="domain" description="ParB-like N-terminal" evidence="2">
    <location>
        <begin position="3"/>
        <end position="93"/>
    </location>
</feature>
<dbReference type="Pfam" id="PF02195">
    <property type="entry name" value="ParB_N"/>
    <property type="match status" value="1"/>
</dbReference>
<evidence type="ECO:0000256" key="1">
    <source>
        <dbReference type="SAM" id="MobiDB-lite"/>
    </source>
</evidence>
<organism evidence="3 4">
    <name type="scientific">Candidatus Entotheonella gemina</name>
    <dbReference type="NCBI Taxonomy" id="1429439"/>
    <lineage>
        <taxon>Bacteria</taxon>
        <taxon>Pseudomonadati</taxon>
        <taxon>Nitrospinota/Tectimicrobiota group</taxon>
        <taxon>Candidatus Tectimicrobiota</taxon>
        <taxon>Candidatus Entotheonellia</taxon>
        <taxon>Candidatus Entotheonellales</taxon>
        <taxon>Candidatus Entotheonellaceae</taxon>
        <taxon>Candidatus Entotheonella</taxon>
    </lineage>
</organism>
<evidence type="ECO:0000313" key="4">
    <source>
        <dbReference type="Proteomes" id="UP000019140"/>
    </source>
</evidence>
<dbReference type="Gene3D" id="3.90.1530.10">
    <property type="entry name" value="Conserved hypothetical protein from pyrococcus furiosus pfu- 392566-001, ParB domain"/>
    <property type="match status" value="1"/>
</dbReference>
<dbReference type="EMBL" id="AZHX01001056">
    <property type="protein sequence ID" value="ETX05035.1"/>
    <property type="molecule type" value="Genomic_DNA"/>
</dbReference>
<dbReference type="InterPro" id="IPR003115">
    <property type="entry name" value="ParB_N"/>
</dbReference>
<dbReference type="PATRIC" id="fig|1429439.4.peg.4304"/>
<sequence length="330" mass="36396">MLETVLLDDIRTDGGTQPREYLNELVLSEYAESMTGGTAFPPVVIFFDGSHYWLADGFHRLFAAKKCGARDIAADVRQGTRREARLYAVGANATHGLRRTNADKRRAALTLLQDEEWQRWSNREIARQCGVTHTFVAKLRRELLDEPSPAATDTPAAPTQLTSATGPRQPSAVDLPDTERTGTSDTFFDAPASRQRDDLFDQLAPSEPVSTMDRLALEHREFQDEAPVAEPLTAPWAHVPARMPATPLAPDAGATPEHEAMRTSETKVTIEAMASSSQQGPAEWVTEMMVYWLLDLAAQYEGMTPDLVRQAAGKLGEQYEQACREIAPSA</sequence>
<feature type="region of interest" description="Disordered" evidence="1">
    <location>
        <begin position="146"/>
        <end position="198"/>
    </location>
</feature>
<proteinExistence type="predicted"/>
<dbReference type="InterPro" id="IPR036086">
    <property type="entry name" value="ParB/Sulfiredoxin_sf"/>
</dbReference>